<dbReference type="PRINTS" id="PR01790">
    <property type="entry name" value="SMP30FAMILY"/>
</dbReference>
<reference evidence="4 5" key="1">
    <citation type="submission" date="2018-03" db="EMBL/GenBank/DDBJ databases">
        <title>Massilia armeniaca sp. nov., isolated from desert soil.</title>
        <authorList>
            <person name="Huang H."/>
            <person name="Ren M."/>
        </authorList>
    </citation>
    <scope>NUCLEOTIDE SEQUENCE [LARGE SCALE GENOMIC DNA]</scope>
    <source>
        <strain evidence="4 5">ZMN-3</strain>
    </source>
</reference>
<keyword evidence="5" id="KW-1185">Reference proteome</keyword>
<evidence type="ECO:0000313" key="4">
    <source>
        <dbReference type="EMBL" id="AVR94648.1"/>
    </source>
</evidence>
<dbReference type="PANTHER" id="PTHR10907:SF47">
    <property type="entry name" value="REGUCALCIN"/>
    <property type="match status" value="1"/>
</dbReference>
<dbReference type="PANTHER" id="PTHR10907">
    <property type="entry name" value="REGUCALCIN"/>
    <property type="match status" value="1"/>
</dbReference>
<dbReference type="GO" id="GO:0005509">
    <property type="term" value="F:calcium ion binding"/>
    <property type="evidence" value="ECO:0007669"/>
    <property type="project" value="TreeGrafter"/>
</dbReference>
<feature type="domain" description="SMP-30/Gluconolactonase/LRE-like region" evidence="3">
    <location>
        <begin position="21"/>
        <end position="270"/>
    </location>
</feature>
<dbReference type="Proteomes" id="UP000240505">
    <property type="component" value="Chromosome"/>
</dbReference>
<evidence type="ECO:0000256" key="2">
    <source>
        <dbReference type="PIRSR" id="PIRSR605511-2"/>
    </source>
</evidence>
<dbReference type="GO" id="GO:0019853">
    <property type="term" value="P:L-ascorbic acid biosynthetic process"/>
    <property type="evidence" value="ECO:0007669"/>
    <property type="project" value="TreeGrafter"/>
</dbReference>
<dbReference type="InterPro" id="IPR005511">
    <property type="entry name" value="SMP-30"/>
</dbReference>
<dbReference type="Pfam" id="PF08450">
    <property type="entry name" value="SGL"/>
    <property type="match status" value="1"/>
</dbReference>
<accession>A0A2R4C533</accession>
<dbReference type="RefSeq" id="WP_107139998.1">
    <property type="nucleotide sequence ID" value="NZ_CP028324.1"/>
</dbReference>
<evidence type="ECO:0000256" key="1">
    <source>
        <dbReference type="ARBA" id="ARBA00008853"/>
    </source>
</evidence>
<comment type="similarity">
    <text evidence="1">Belongs to the SMP-30/CGR1 family.</text>
</comment>
<dbReference type="InterPro" id="IPR011042">
    <property type="entry name" value="6-blade_b-propeller_TolB-like"/>
</dbReference>
<dbReference type="Gene3D" id="2.120.10.30">
    <property type="entry name" value="TolB, C-terminal domain"/>
    <property type="match status" value="1"/>
</dbReference>
<dbReference type="InterPro" id="IPR013658">
    <property type="entry name" value="SGL"/>
</dbReference>
<gene>
    <name evidence="4" type="ORF">C9I28_02135</name>
</gene>
<evidence type="ECO:0000313" key="5">
    <source>
        <dbReference type="Proteomes" id="UP000240505"/>
    </source>
</evidence>
<sequence length="305" mass="32344">MAPALPEGEALQLALPHRAALGDALLWQAGAARWWWSDVPAATLYAWTDGAPAAHACRLPDRAGSLAFCRSGRMLVGLAKWLCYAVVPADVLPARLPLSPVVAVDPAEPRTRVGDGRTDRAGNFVFGTRMDGAEPRAIGSFYQFSHRHGLRRLALPATTLAGSICFSPDGRTMYFGDAQARAILQCDYDANDAQVAGVRPFAQLVDAGARSHGAVIDSEGCLWNAEWGGGRLTRYDPDGIVLRSHRLPVEYPTRPAFGGAALEHLLVGSAGPRVAGKPAAAQAGSLFRLAVPGVRGLADTLFNDD</sequence>
<name>A0A2R4C533_9BURK</name>
<dbReference type="EMBL" id="CP028324">
    <property type="protein sequence ID" value="AVR94648.1"/>
    <property type="molecule type" value="Genomic_DNA"/>
</dbReference>
<dbReference type="OrthoDB" id="9775406at2"/>
<dbReference type="AlphaFoldDB" id="A0A2R4C533"/>
<proteinExistence type="inferred from homology"/>
<organism evidence="4 5">
    <name type="scientific">Pseudoduganella armeniaca</name>
    <dbReference type="NCBI Taxonomy" id="2072590"/>
    <lineage>
        <taxon>Bacteria</taxon>
        <taxon>Pseudomonadati</taxon>
        <taxon>Pseudomonadota</taxon>
        <taxon>Betaproteobacteria</taxon>
        <taxon>Burkholderiales</taxon>
        <taxon>Oxalobacteraceae</taxon>
        <taxon>Telluria group</taxon>
        <taxon>Pseudoduganella</taxon>
    </lineage>
</organism>
<dbReference type="GO" id="GO:0004341">
    <property type="term" value="F:gluconolactonase activity"/>
    <property type="evidence" value="ECO:0007669"/>
    <property type="project" value="TreeGrafter"/>
</dbReference>
<dbReference type="SUPFAM" id="SSF63829">
    <property type="entry name" value="Calcium-dependent phosphotriesterase"/>
    <property type="match status" value="1"/>
</dbReference>
<dbReference type="KEGG" id="masz:C9I28_02135"/>
<protein>
    <submittedName>
        <fullName evidence="4">Gluconolaconase</fullName>
    </submittedName>
</protein>
<evidence type="ECO:0000259" key="3">
    <source>
        <dbReference type="Pfam" id="PF08450"/>
    </source>
</evidence>
<feature type="binding site" evidence="2">
    <location>
        <position position="112"/>
    </location>
    <ligand>
        <name>substrate</name>
    </ligand>
</feature>